<evidence type="ECO:0000313" key="1">
    <source>
        <dbReference type="EMBL" id="SIT31383.1"/>
    </source>
</evidence>
<proteinExistence type="predicted"/>
<dbReference type="Proteomes" id="UP000186917">
    <property type="component" value="Unassembled WGS sequence"/>
</dbReference>
<evidence type="ECO:0000313" key="2">
    <source>
        <dbReference type="Proteomes" id="UP000186917"/>
    </source>
</evidence>
<dbReference type="RefSeq" id="WP_076381729.1">
    <property type="nucleotide sequence ID" value="NZ_AP017422.1"/>
</dbReference>
<dbReference type="AlphaFoldDB" id="A0A1N7R8D8"/>
<gene>
    <name evidence="1" type="ORF">SAMN05421788_110151</name>
</gene>
<organism evidence="1 2">
    <name type="scientific">Filimonas lacunae</name>
    <dbReference type="NCBI Taxonomy" id="477680"/>
    <lineage>
        <taxon>Bacteria</taxon>
        <taxon>Pseudomonadati</taxon>
        <taxon>Bacteroidota</taxon>
        <taxon>Chitinophagia</taxon>
        <taxon>Chitinophagales</taxon>
        <taxon>Chitinophagaceae</taxon>
        <taxon>Filimonas</taxon>
    </lineage>
</organism>
<reference evidence="2" key="1">
    <citation type="submission" date="2017-01" db="EMBL/GenBank/DDBJ databases">
        <authorList>
            <person name="Varghese N."/>
            <person name="Submissions S."/>
        </authorList>
    </citation>
    <scope>NUCLEOTIDE SEQUENCE [LARGE SCALE GENOMIC DNA]</scope>
    <source>
        <strain evidence="2">DSM 21054</strain>
    </source>
</reference>
<accession>A0A1N7R8D8</accession>
<name>A0A1N7R8D8_9BACT</name>
<keyword evidence="2" id="KW-1185">Reference proteome</keyword>
<protein>
    <recommendedName>
        <fullName evidence="3">Cro/C1-type HTH DNA-binding domain-containing protein</fullName>
    </recommendedName>
</protein>
<dbReference type="EMBL" id="FTOR01000010">
    <property type="protein sequence ID" value="SIT31383.1"/>
    <property type="molecule type" value="Genomic_DNA"/>
</dbReference>
<evidence type="ECO:0008006" key="3">
    <source>
        <dbReference type="Google" id="ProtNLM"/>
    </source>
</evidence>
<sequence>MPRNSTYVKEGILTGKIKTWEQIFDLYSISWIALDSGFRNATLRKKSRDTADFNAKETLKLAALFGLTYGQLHKFNLKCTGNKEYFK</sequence>